<dbReference type="EMBL" id="JADILY010000128">
    <property type="protein sequence ID" value="MBO8482105.1"/>
    <property type="molecule type" value="Genomic_DNA"/>
</dbReference>
<sequence length="90" mass="10774">MWELEITRQFKKDLKKYRNRADEIFCLSVVLKMLQETGTVSREYKPHLLVGEYTGFMECHVKNDLLLIWLDETENIIKLVRLGTHSELFK</sequence>
<dbReference type="AlphaFoldDB" id="A0A9D9NQJ7"/>
<dbReference type="Proteomes" id="UP000823772">
    <property type="component" value="Unassembled WGS sequence"/>
</dbReference>
<feature type="active site" description="Proton donor" evidence="2">
    <location>
        <position position="85"/>
    </location>
</feature>
<reference evidence="3" key="2">
    <citation type="journal article" date="2021" name="PeerJ">
        <title>Extensive microbial diversity within the chicken gut microbiome revealed by metagenomics and culture.</title>
        <authorList>
            <person name="Gilroy R."/>
            <person name="Ravi A."/>
            <person name="Getino M."/>
            <person name="Pursley I."/>
            <person name="Horton D.L."/>
            <person name="Alikhan N.F."/>
            <person name="Baker D."/>
            <person name="Gharbi K."/>
            <person name="Hall N."/>
            <person name="Watson M."/>
            <person name="Adriaenssens E.M."/>
            <person name="Foster-Nyarko E."/>
            <person name="Jarju S."/>
            <person name="Secka A."/>
            <person name="Antonio M."/>
            <person name="Oren A."/>
            <person name="Chaudhuri R.R."/>
            <person name="La Ragione R."/>
            <person name="Hildebrand F."/>
            <person name="Pallen M.J."/>
        </authorList>
    </citation>
    <scope>NUCLEOTIDE SEQUENCE</scope>
    <source>
        <strain evidence="3">B3-2255</strain>
    </source>
</reference>
<protein>
    <submittedName>
        <fullName evidence="3">Type II toxin-antitoxin system YafQ family toxin</fullName>
    </submittedName>
</protein>
<evidence type="ECO:0000256" key="2">
    <source>
        <dbReference type="PIRSR" id="PIRSR006156-1"/>
    </source>
</evidence>
<gene>
    <name evidence="3" type="ORF">IAC87_06120</name>
</gene>
<dbReference type="Pfam" id="PF15738">
    <property type="entry name" value="YafQ_toxin"/>
    <property type="match status" value="1"/>
</dbReference>
<proteinExistence type="predicted"/>
<dbReference type="Gene3D" id="3.30.2310.20">
    <property type="entry name" value="RelE-like"/>
    <property type="match status" value="1"/>
</dbReference>
<accession>A0A9D9NQJ7</accession>
<dbReference type="NCBIfam" id="TIGR02385">
    <property type="entry name" value="RelE_StbE"/>
    <property type="match status" value="1"/>
</dbReference>
<name>A0A9D9NQJ7_9BACT</name>
<evidence type="ECO:0000313" key="4">
    <source>
        <dbReference type="Proteomes" id="UP000823772"/>
    </source>
</evidence>
<organism evidence="3 4">
    <name type="scientific">Candidatus Merdivivens faecigallinarum</name>
    <dbReference type="NCBI Taxonomy" id="2840871"/>
    <lineage>
        <taxon>Bacteria</taxon>
        <taxon>Pseudomonadati</taxon>
        <taxon>Bacteroidota</taxon>
        <taxon>Bacteroidia</taxon>
        <taxon>Bacteroidales</taxon>
        <taxon>Muribaculaceae</taxon>
        <taxon>Muribaculaceae incertae sedis</taxon>
        <taxon>Candidatus Merdivivens</taxon>
    </lineage>
</organism>
<dbReference type="GO" id="GO:0004521">
    <property type="term" value="F:RNA endonuclease activity"/>
    <property type="evidence" value="ECO:0007669"/>
    <property type="project" value="TreeGrafter"/>
</dbReference>
<dbReference type="PANTHER" id="PTHR40588:SF1">
    <property type="entry name" value="MRNA INTERFERASE TOXIN YAFQ"/>
    <property type="match status" value="1"/>
</dbReference>
<dbReference type="InterPro" id="IPR004386">
    <property type="entry name" value="Toxin_YafQ-like"/>
</dbReference>
<dbReference type="GO" id="GO:0006402">
    <property type="term" value="P:mRNA catabolic process"/>
    <property type="evidence" value="ECO:0007669"/>
    <property type="project" value="TreeGrafter"/>
</dbReference>
<dbReference type="PIRSF" id="PIRSF006156">
    <property type="entry name" value="YafQ"/>
    <property type="match status" value="1"/>
</dbReference>
<evidence type="ECO:0000256" key="1">
    <source>
        <dbReference type="ARBA" id="ARBA00022649"/>
    </source>
</evidence>
<dbReference type="SUPFAM" id="SSF143011">
    <property type="entry name" value="RelE-like"/>
    <property type="match status" value="1"/>
</dbReference>
<dbReference type="GO" id="GO:0006415">
    <property type="term" value="P:translational termination"/>
    <property type="evidence" value="ECO:0007669"/>
    <property type="project" value="TreeGrafter"/>
</dbReference>
<reference evidence="3" key="1">
    <citation type="submission" date="2020-10" db="EMBL/GenBank/DDBJ databases">
        <authorList>
            <person name="Gilroy R."/>
        </authorList>
    </citation>
    <scope>NUCLEOTIDE SEQUENCE</scope>
    <source>
        <strain evidence="3">B3-2255</strain>
    </source>
</reference>
<dbReference type="InterPro" id="IPR035093">
    <property type="entry name" value="RelE/ParE_toxin_dom_sf"/>
</dbReference>
<dbReference type="PANTHER" id="PTHR40588">
    <property type="entry name" value="MRNA INTERFERASE TOXIN YAFQ"/>
    <property type="match status" value="1"/>
</dbReference>
<comment type="caution">
    <text evidence="3">The sequence shown here is derived from an EMBL/GenBank/DDBJ whole genome shotgun (WGS) entry which is preliminary data.</text>
</comment>
<evidence type="ECO:0000313" key="3">
    <source>
        <dbReference type="EMBL" id="MBO8482105.1"/>
    </source>
</evidence>
<dbReference type="InterPro" id="IPR007712">
    <property type="entry name" value="RelE/ParE_toxin"/>
</dbReference>
<keyword evidence="1" id="KW-1277">Toxin-antitoxin system</keyword>